<sequence length="90" mass="10529">MSLLFMNAKNEIYHATKKYFQLYGVELPFAHFYKCFDVDGNIYLKIENGGGYNLLMFSTKKINDVDVFADECLKIGIDLDSYEYGMSWRI</sequence>
<evidence type="ECO:0000313" key="1">
    <source>
        <dbReference type="EMBL" id="KND22270.1"/>
    </source>
</evidence>
<evidence type="ECO:0000313" key="2">
    <source>
        <dbReference type="Proteomes" id="UP000053900"/>
    </source>
</evidence>
<protein>
    <submittedName>
        <fullName evidence="1">Uncharacterized protein</fullName>
    </submittedName>
</protein>
<reference evidence="1 2" key="1">
    <citation type="submission" date="2015-07" db="EMBL/GenBank/DDBJ databases">
        <title>Draft genome of Enhydrobacter aerosaccus.</title>
        <authorList>
            <person name="Wang X."/>
        </authorList>
    </citation>
    <scope>NUCLEOTIDE SEQUENCE [LARGE SCALE GENOMIC DNA]</scope>
    <source>
        <strain evidence="1 2">CGMCC9176</strain>
    </source>
</reference>
<name>A0ABR5IML0_9HYPH</name>
<comment type="caution">
    <text evidence="1">The sequence shown here is derived from an EMBL/GenBank/DDBJ whole genome shotgun (WGS) entry which is preliminary data.</text>
</comment>
<organism evidence="1 2">
    <name type="scientific">Enhydrobacter aerosaccus</name>
    <dbReference type="NCBI Taxonomy" id="225324"/>
    <lineage>
        <taxon>Bacteria</taxon>
        <taxon>Pseudomonadati</taxon>
        <taxon>Pseudomonadota</taxon>
        <taxon>Alphaproteobacteria</taxon>
        <taxon>Hyphomicrobiales</taxon>
        <taxon>Enhydrobacter</taxon>
    </lineage>
</organism>
<accession>A0ABR5IML0</accession>
<dbReference type="Proteomes" id="UP000053900">
    <property type="component" value="Unassembled WGS sequence"/>
</dbReference>
<dbReference type="EMBL" id="LGSW01000002">
    <property type="protein sequence ID" value="KND22270.1"/>
    <property type="molecule type" value="Genomic_DNA"/>
</dbReference>
<gene>
    <name evidence="1" type="ORF">AFK20_03815</name>
</gene>
<proteinExistence type="predicted"/>
<keyword evidence="2" id="KW-1185">Reference proteome</keyword>